<protein>
    <submittedName>
        <fullName evidence="5">Inositol 2-dehydrogenase</fullName>
        <ecNumber evidence="5">1.1.1.18</ecNumber>
    </submittedName>
</protein>
<evidence type="ECO:0000256" key="1">
    <source>
        <dbReference type="ARBA" id="ARBA00010928"/>
    </source>
</evidence>
<dbReference type="GO" id="GO:0000166">
    <property type="term" value="F:nucleotide binding"/>
    <property type="evidence" value="ECO:0007669"/>
    <property type="project" value="InterPro"/>
</dbReference>
<dbReference type="SUPFAM" id="SSF55347">
    <property type="entry name" value="Glyceraldehyde-3-phosphate dehydrogenase-like, C-terminal domain"/>
    <property type="match status" value="1"/>
</dbReference>
<dbReference type="PANTHER" id="PTHR42840:SF3">
    <property type="entry name" value="BINDING ROSSMANN FOLD OXIDOREDUCTASE, PUTATIVE (AFU_ORTHOLOGUE AFUA_2G10240)-RELATED"/>
    <property type="match status" value="1"/>
</dbReference>
<feature type="domain" description="Gfo/Idh/MocA-like oxidoreductase N-terminal" evidence="3">
    <location>
        <begin position="5"/>
        <end position="126"/>
    </location>
</feature>
<dbReference type="Gene3D" id="3.40.50.720">
    <property type="entry name" value="NAD(P)-binding Rossmann-like Domain"/>
    <property type="match status" value="1"/>
</dbReference>
<keyword evidence="6" id="KW-1185">Reference proteome</keyword>
<evidence type="ECO:0000313" key="5">
    <source>
        <dbReference type="EMBL" id="MSS14462.1"/>
    </source>
</evidence>
<dbReference type="EC" id="1.1.1.18" evidence="5"/>
<dbReference type="PANTHER" id="PTHR42840">
    <property type="entry name" value="NAD(P)-BINDING ROSSMANN-FOLD SUPERFAMILY PROTEIN-RELATED"/>
    <property type="match status" value="1"/>
</dbReference>
<dbReference type="InterPro" id="IPR030827">
    <property type="entry name" value="Myo_inos_IolG"/>
</dbReference>
<dbReference type="GO" id="GO:0050112">
    <property type="term" value="F:inositol 2-dehydrogenase (NAD+) activity"/>
    <property type="evidence" value="ECO:0007669"/>
    <property type="project" value="UniProtKB-EC"/>
</dbReference>
<dbReference type="InterPro" id="IPR036291">
    <property type="entry name" value="NAD(P)-bd_dom_sf"/>
</dbReference>
<evidence type="ECO:0000313" key="6">
    <source>
        <dbReference type="Proteomes" id="UP000481852"/>
    </source>
</evidence>
<gene>
    <name evidence="5" type="primary">iolG</name>
    <name evidence="5" type="ORF">FYJ35_05300</name>
</gene>
<dbReference type="RefSeq" id="WP_328597044.1">
    <property type="nucleotide sequence ID" value="NZ_VULZ01000004.1"/>
</dbReference>
<dbReference type="InterPro" id="IPR000683">
    <property type="entry name" value="Gfo/Idh/MocA-like_OxRdtase_N"/>
</dbReference>
<name>A0A6L5X7S3_9FIRM</name>
<sequence>MNGVLRIGLIGMGRIGKLHGSNLQSLVKGAEIVCAADLYLDEDKERWAKSVGIARCSRDPEDIFEDPDIDAVFICSSTDTHADFIVRAAKAGKNIFCEKPIAVNVSDINRSLRAVEKAGVKLQVGFVRRFDKSHKAVHDAAASGKIGKVYVVKVCSRDPEAPPMSYVEKSGGIFMDMMIHDFDMVRYLSGSEVTEVYAAGGCLVDSHFADYGDVDTAIVTLRFENGALGVIDNCRQAPYGYDQRVEVHGEKGCVRDENQLEDEARLATASGTLGAKPTWFFLERYNDAFVEEERAFVKACLSDAPVPVGGKDGLKAVLIAKAARKSLETGRPVRLDDPDVTSD</sequence>
<dbReference type="Proteomes" id="UP000481852">
    <property type="component" value="Unassembled WGS sequence"/>
</dbReference>
<dbReference type="NCBIfam" id="TIGR04380">
    <property type="entry name" value="myo_inos_iolG"/>
    <property type="match status" value="1"/>
</dbReference>
<organism evidence="5 6">
    <name type="scientific">Porcincola intestinalis</name>
    <dbReference type="NCBI Taxonomy" id="2606632"/>
    <lineage>
        <taxon>Bacteria</taxon>
        <taxon>Bacillati</taxon>
        <taxon>Bacillota</taxon>
        <taxon>Clostridia</taxon>
        <taxon>Lachnospirales</taxon>
        <taxon>Lachnospiraceae</taxon>
        <taxon>Porcincola</taxon>
    </lineage>
</organism>
<comment type="caution">
    <text evidence="5">The sequence shown here is derived from an EMBL/GenBank/DDBJ whole genome shotgun (WGS) entry which is preliminary data.</text>
</comment>
<accession>A0A6L5X7S3</accession>
<keyword evidence="2 5" id="KW-0560">Oxidoreductase</keyword>
<evidence type="ECO:0000259" key="4">
    <source>
        <dbReference type="Pfam" id="PF22725"/>
    </source>
</evidence>
<feature type="domain" description="GFO/IDH/MocA-like oxidoreductase" evidence="4">
    <location>
        <begin position="135"/>
        <end position="254"/>
    </location>
</feature>
<dbReference type="SUPFAM" id="SSF51735">
    <property type="entry name" value="NAD(P)-binding Rossmann-fold domains"/>
    <property type="match status" value="1"/>
</dbReference>
<dbReference type="Pfam" id="PF01408">
    <property type="entry name" value="GFO_IDH_MocA"/>
    <property type="match status" value="1"/>
</dbReference>
<proteinExistence type="inferred from homology"/>
<evidence type="ECO:0000259" key="3">
    <source>
        <dbReference type="Pfam" id="PF01408"/>
    </source>
</evidence>
<dbReference type="InterPro" id="IPR055170">
    <property type="entry name" value="GFO_IDH_MocA-like_dom"/>
</dbReference>
<dbReference type="EMBL" id="VULZ01000004">
    <property type="protein sequence ID" value="MSS14462.1"/>
    <property type="molecule type" value="Genomic_DNA"/>
</dbReference>
<dbReference type="AlphaFoldDB" id="A0A6L5X7S3"/>
<evidence type="ECO:0000256" key="2">
    <source>
        <dbReference type="ARBA" id="ARBA00023002"/>
    </source>
</evidence>
<dbReference type="Pfam" id="PF22725">
    <property type="entry name" value="GFO_IDH_MocA_C3"/>
    <property type="match status" value="1"/>
</dbReference>
<dbReference type="Gene3D" id="3.30.360.10">
    <property type="entry name" value="Dihydrodipicolinate Reductase, domain 2"/>
    <property type="match status" value="1"/>
</dbReference>
<comment type="similarity">
    <text evidence="1">Belongs to the Gfo/Idh/MocA family.</text>
</comment>
<reference evidence="5 6" key="1">
    <citation type="submission" date="2019-08" db="EMBL/GenBank/DDBJ databases">
        <title>In-depth cultivation of the pig gut microbiome towards novel bacterial diversity and tailored functional studies.</title>
        <authorList>
            <person name="Wylensek D."/>
            <person name="Hitch T.C.A."/>
            <person name="Clavel T."/>
        </authorList>
    </citation>
    <scope>NUCLEOTIDE SEQUENCE [LARGE SCALE GENOMIC DNA]</scope>
    <source>
        <strain evidence="5 6">Oil+RF-744-WCA-WT-11</strain>
    </source>
</reference>